<gene>
    <name evidence="3" type="ORF">HJC23_008582</name>
</gene>
<feature type="region of interest" description="Disordered" evidence="1">
    <location>
        <begin position="682"/>
        <end position="713"/>
    </location>
</feature>
<dbReference type="Pfam" id="PF03457">
    <property type="entry name" value="HA"/>
    <property type="match status" value="5"/>
</dbReference>
<name>A0ABD3Q820_9STRA</name>
<feature type="domain" description="Helicase-associated" evidence="2">
    <location>
        <begin position="515"/>
        <end position="589"/>
    </location>
</feature>
<evidence type="ECO:0000313" key="4">
    <source>
        <dbReference type="Proteomes" id="UP001516023"/>
    </source>
</evidence>
<feature type="domain" description="Helicase-associated" evidence="2">
    <location>
        <begin position="255"/>
        <end position="337"/>
    </location>
</feature>
<dbReference type="EMBL" id="JABMIG020000064">
    <property type="protein sequence ID" value="KAL3796262.1"/>
    <property type="molecule type" value="Genomic_DNA"/>
</dbReference>
<accession>A0ABD3Q820</accession>
<sequence>MMFDEEVVDHTEKHADEVEQHDGATLQHVCENNSGGVGVTEDYWDHYQMGDAAAASSAELENAAGGEEEGQLLYREEEEGGMGVGAEIVVPATPPDERGARETEQRGNALNMHDLKWKKHIDELKAFKERHGHINVPRTEEFKKLYRFLDNQGQSYRKLIQGKKSSLTVQRIRDLDQVRSVCSRGFRFHLVTAFAYSRTLSPYKQKLGLKWKVEPEHLILGLSQYQTSDGMSHSEVCGTPRANEVNRPIGRPKESESWDRRFEQLKQFHANSGHFRVPCAAAQRGTKRTRENEEIIQTSEPDEETIKLGKWVKRQRSQFASNALPSDRVEKLKEIGFDFKPGKASKEERTEIQLGLLDALRKRRELSNAQVADLNFLYDEWKRRAESNNNEPVFGRLPPLASLPNKFHLKWERQFEKLKEFKLQHGHTRVVCGDTDDKDLTSLAKWIHSQRHQYSKPRLESIGFEWKLRQELPTPSAKRVQPSVPVVSIPNVDLSEVFFPDETEQKAGVSNVYQYRWDCKFEEFKRYKAKIGIPRVTAKVRQMYPEYLPQLQELRKWIDNQRLFYQNSLTGKKNPLSDERIRLLVQAGFDFQTLNGKPVHFKGWNEKLNELTEFKERYGHTRVKCTDTTDSKLNKLSKWVNTQRGQYWKYVKGEKSCMNDERVAALEELGFEWRLNPGRVRKDSAPETVAKSQEVEQNQEGGTLDDSIRSCSA</sequence>
<dbReference type="AlphaFoldDB" id="A0ABD3Q820"/>
<protein>
    <recommendedName>
        <fullName evidence="2">Helicase-associated domain-containing protein</fullName>
    </recommendedName>
</protein>
<dbReference type="PANTHER" id="PTHR33418:SF1">
    <property type="entry name" value="HELICASE-ASSOCIATED DOMAIN-CONTAINING PROTEIN"/>
    <property type="match status" value="1"/>
</dbReference>
<feature type="domain" description="Helicase-associated" evidence="2">
    <location>
        <begin position="409"/>
        <end position="461"/>
    </location>
</feature>
<evidence type="ECO:0000259" key="2">
    <source>
        <dbReference type="Pfam" id="PF03457"/>
    </source>
</evidence>
<feature type="domain" description="Helicase-associated" evidence="2">
    <location>
        <begin position="113"/>
        <end position="177"/>
    </location>
</feature>
<dbReference type="Gene3D" id="6.10.140.530">
    <property type="match status" value="5"/>
</dbReference>
<dbReference type="PANTHER" id="PTHR33418">
    <property type="entry name" value="HELICASE-ASSOCIATED"/>
    <property type="match status" value="1"/>
</dbReference>
<feature type="domain" description="Helicase-associated" evidence="2">
    <location>
        <begin position="603"/>
        <end position="671"/>
    </location>
</feature>
<comment type="caution">
    <text evidence="3">The sequence shown here is derived from an EMBL/GenBank/DDBJ whole genome shotgun (WGS) entry which is preliminary data.</text>
</comment>
<evidence type="ECO:0000313" key="3">
    <source>
        <dbReference type="EMBL" id="KAL3796262.1"/>
    </source>
</evidence>
<organism evidence="3 4">
    <name type="scientific">Cyclotella cryptica</name>
    <dbReference type="NCBI Taxonomy" id="29204"/>
    <lineage>
        <taxon>Eukaryota</taxon>
        <taxon>Sar</taxon>
        <taxon>Stramenopiles</taxon>
        <taxon>Ochrophyta</taxon>
        <taxon>Bacillariophyta</taxon>
        <taxon>Coscinodiscophyceae</taxon>
        <taxon>Thalassiosirophycidae</taxon>
        <taxon>Stephanodiscales</taxon>
        <taxon>Stephanodiscaceae</taxon>
        <taxon>Cyclotella</taxon>
    </lineage>
</organism>
<dbReference type="InterPro" id="IPR005114">
    <property type="entry name" value="Helicase_assoc"/>
</dbReference>
<reference evidence="3 4" key="1">
    <citation type="journal article" date="2020" name="G3 (Bethesda)">
        <title>Improved Reference Genome for Cyclotella cryptica CCMP332, a Model for Cell Wall Morphogenesis, Salinity Adaptation, and Lipid Production in Diatoms (Bacillariophyta).</title>
        <authorList>
            <person name="Roberts W.R."/>
            <person name="Downey K.M."/>
            <person name="Ruck E.C."/>
            <person name="Traller J.C."/>
            <person name="Alverson A.J."/>
        </authorList>
    </citation>
    <scope>NUCLEOTIDE SEQUENCE [LARGE SCALE GENOMIC DNA]</scope>
    <source>
        <strain evidence="3 4">CCMP332</strain>
    </source>
</reference>
<keyword evidence="4" id="KW-1185">Reference proteome</keyword>
<dbReference type="Proteomes" id="UP001516023">
    <property type="component" value="Unassembled WGS sequence"/>
</dbReference>
<evidence type="ECO:0000256" key="1">
    <source>
        <dbReference type="SAM" id="MobiDB-lite"/>
    </source>
</evidence>
<proteinExistence type="predicted"/>